<protein>
    <submittedName>
        <fullName evidence="2">Uncharacterized protein</fullName>
    </submittedName>
</protein>
<comment type="caution">
    <text evidence="2">The sequence shown here is derived from an EMBL/GenBank/DDBJ whole genome shotgun (WGS) entry which is preliminary data.</text>
</comment>
<evidence type="ECO:0000256" key="1">
    <source>
        <dbReference type="SAM" id="MobiDB-lite"/>
    </source>
</evidence>
<evidence type="ECO:0000313" key="2">
    <source>
        <dbReference type="EMBL" id="MBC6466526.1"/>
    </source>
</evidence>
<proteinExistence type="predicted"/>
<accession>A0ABR7LP49</accession>
<name>A0ABR7LP49_9ACTN</name>
<organism evidence="2 3">
    <name type="scientific">Actinomadura alba</name>
    <dbReference type="NCBI Taxonomy" id="406431"/>
    <lineage>
        <taxon>Bacteria</taxon>
        <taxon>Bacillati</taxon>
        <taxon>Actinomycetota</taxon>
        <taxon>Actinomycetes</taxon>
        <taxon>Streptosporangiales</taxon>
        <taxon>Thermomonosporaceae</taxon>
        <taxon>Actinomadura</taxon>
    </lineage>
</organism>
<gene>
    <name evidence="2" type="ORF">HKK74_13575</name>
</gene>
<sequence>MAVRAAVIYLHATQERHQEIADTLSAMTKAELKKTGKSRSGTQRARKRKNAS</sequence>
<evidence type="ECO:0000313" key="3">
    <source>
        <dbReference type="Proteomes" id="UP000805614"/>
    </source>
</evidence>
<dbReference type="Proteomes" id="UP000805614">
    <property type="component" value="Unassembled WGS sequence"/>
</dbReference>
<dbReference type="EMBL" id="JABVEC010000008">
    <property type="protein sequence ID" value="MBC6466526.1"/>
    <property type="molecule type" value="Genomic_DNA"/>
</dbReference>
<feature type="region of interest" description="Disordered" evidence="1">
    <location>
        <begin position="31"/>
        <end position="52"/>
    </location>
</feature>
<reference evidence="2 3" key="1">
    <citation type="submission" date="2020-06" db="EMBL/GenBank/DDBJ databases">
        <title>Actinomadura xiongansis sp. nov., isolated from soil of Baiyangdian.</title>
        <authorList>
            <person name="Zhang X."/>
        </authorList>
    </citation>
    <scope>NUCLEOTIDE SEQUENCE [LARGE SCALE GENOMIC DNA]</scope>
    <source>
        <strain evidence="2 3">HBUM206468</strain>
    </source>
</reference>
<keyword evidence="3" id="KW-1185">Reference proteome</keyword>
<dbReference type="RefSeq" id="WP_187243576.1">
    <property type="nucleotide sequence ID" value="NZ_BAAAOK010000009.1"/>
</dbReference>